<dbReference type="EMBL" id="AATS01000013">
    <property type="protein sequence ID" value="EAU54055.1"/>
    <property type="molecule type" value="Genomic_DNA"/>
</dbReference>
<dbReference type="STRING" id="314344.AL013_12535"/>
<accession>Q0EXJ2</accession>
<dbReference type="RefSeq" id="WP_009850921.1">
    <property type="nucleotide sequence ID" value="NZ_DS022295.1"/>
</dbReference>
<dbReference type="InParanoid" id="Q0EXJ2"/>
<comment type="caution">
    <text evidence="1">The sequence shown here is derived from an EMBL/GenBank/DDBJ whole genome shotgun (WGS) entry which is preliminary data.</text>
</comment>
<organism evidence="1 2">
    <name type="scientific">Mariprofundus ferrooxydans PV-1</name>
    <dbReference type="NCBI Taxonomy" id="314345"/>
    <lineage>
        <taxon>Bacteria</taxon>
        <taxon>Pseudomonadati</taxon>
        <taxon>Pseudomonadota</taxon>
        <taxon>Candidatius Mariprofundia</taxon>
        <taxon>Mariprofundales</taxon>
        <taxon>Mariprofundaceae</taxon>
        <taxon>Mariprofundus</taxon>
    </lineage>
</organism>
<evidence type="ECO:0000313" key="2">
    <source>
        <dbReference type="Proteomes" id="UP000005297"/>
    </source>
</evidence>
<keyword evidence="2" id="KW-1185">Reference proteome</keyword>
<sequence>MSYSRPWKSFEEQLAMLKCRGMVVSDEAKAINYLERLGYYRLSGYWYPFREIVFRKQESGKISYQRLDNFVAGTQFQDAVHLYVYDKQLRLLASDALERIEVAIRTGIAHLLGERDTFAYQNPALFNTRFVEVKPGFSASRHQQWLSKFETSLSRSKEEFVKHYRQKHGLPLPIWVAVETWDFGMFSILYSGMQYKDQQAIASKFGISEPVVFASWLRSLNYIRNICAHHSRLWNRNVVDQPKLSKAGDVLELDCFRDKQELIARPFLIFCIMQHLLNRICPNSHWNERFKQLVREFPEIGAGGGVCAGNMGLIEGWEQWALWQ</sequence>
<protein>
    <submittedName>
        <fullName evidence="1">Abortive infection bacteriophage resistance protein</fullName>
    </submittedName>
</protein>
<dbReference type="InterPro" id="IPR017034">
    <property type="entry name" value="Abi_system_AbiD/AbiF"/>
</dbReference>
<reference evidence="1 2" key="1">
    <citation type="submission" date="2006-09" db="EMBL/GenBank/DDBJ databases">
        <authorList>
            <person name="Emerson D."/>
            <person name="Ferriera S."/>
            <person name="Johnson J."/>
            <person name="Kravitz S."/>
            <person name="Halpern A."/>
            <person name="Remington K."/>
            <person name="Beeson K."/>
            <person name="Tran B."/>
            <person name="Rogers Y.-H."/>
            <person name="Friedman R."/>
            <person name="Venter J.C."/>
        </authorList>
    </citation>
    <scope>NUCLEOTIDE SEQUENCE [LARGE SCALE GENOMIC DNA]</scope>
    <source>
        <strain evidence="1 2">PV-1</strain>
    </source>
</reference>
<proteinExistence type="predicted"/>
<dbReference type="AlphaFoldDB" id="Q0EXJ2"/>
<dbReference type="PIRSF" id="PIRSF034934">
    <property type="entry name" value="AbiF_AbiD"/>
    <property type="match status" value="1"/>
</dbReference>
<name>Q0EXJ2_9PROT</name>
<dbReference type="InterPro" id="IPR011664">
    <property type="entry name" value="Abi_system_AbiD/AbiF-like"/>
</dbReference>
<dbReference type="Proteomes" id="UP000005297">
    <property type="component" value="Unassembled WGS sequence"/>
</dbReference>
<dbReference type="OrthoDB" id="5363652at2"/>
<evidence type="ECO:0000313" key="1">
    <source>
        <dbReference type="EMBL" id="EAU54055.1"/>
    </source>
</evidence>
<dbReference type="eggNOG" id="COG4823">
    <property type="taxonomic scope" value="Bacteria"/>
</dbReference>
<dbReference type="Pfam" id="PF07751">
    <property type="entry name" value="Abi_2"/>
    <property type="match status" value="1"/>
</dbReference>
<dbReference type="HOGENOM" id="CLU_044962_2_2_0"/>
<gene>
    <name evidence="1" type="ORF">SPV1_03423</name>
</gene>